<dbReference type="InterPro" id="IPR036397">
    <property type="entry name" value="RNaseH_sf"/>
</dbReference>
<reference evidence="11" key="1">
    <citation type="submission" date="2025-08" db="UniProtKB">
        <authorList>
            <consortium name="RefSeq"/>
        </authorList>
    </citation>
    <scope>IDENTIFICATION</scope>
</reference>
<dbReference type="AlphaFoldDB" id="A0AB40BIQ1"/>
<evidence type="ECO:0000256" key="3">
    <source>
        <dbReference type="ARBA" id="ARBA00022759"/>
    </source>
</evidence>
<keyword evidence="8" id="KW-0239">DNA-directed DNA polymerase</keyword>
<keyword evidence="4" id="KW-0378">Hydrolase</keyword>
<sequence length="254" mass="28661">MAEVLPDEDVKDQVAEETMLLAKKDLMQVMKVLARMEMIILPFCIVIFVRHGHIENFCREKAEHPANFVEEKYEGSNLFFTCSNKQKSRCFLAITIKFKLKAEKMVIGMPSIDHVDDICEGCIYGKHHRASFLVGKAWGATKPLQLAHTNICGAMRALSLNNIDGIQRQFTASYTSDQNDVVKKKSRTVVELTRIMLTAKYLPNSFWAEAVATVVFLLNISPIKAVWNQTPHEAWCGMKLNVSGLKVFGCICLC</sequence>
<keyword evidence="5" id="KW-0460">Magnesium</keyword>
<dbReference type="GO" id="GO:0003964">
    <property type="term" value="F:RNA-directed DNA polymerase activity"/>
    <property type="evidence" value="ECO:0007669"/>
    <property type="project" value="UniProtKB-KW"/>
</dbReference>
<dbReference type="PANTHER" id="PTHR42648">
    <property type="entry name" value="TRANSPOSASE, PUTATIVE-RELATED"/>
    <property type="match status" value="1"/>
</dbReference>
<keyword evidence="3" id="KW-0255">Endonuclease</keyword>
<dbReference type="Gene3D" id="3.30.420.10">
    <property type="entry name" value="Ribonuclease H-like superfamily/Ribonuclease H"/>
    <property type="match status" value="1"/>
</dbReference>
<dbReference type="GO" id="GO:0003887">
    <property type="term" value="F:DNA-directed DNA polymerase activity"/>
    <property type="evidence" value="ECO:0007669"/>
    <property type="project" value="UniProtKB-KW"/>
</dbReference>
<dbReference type="GO" id="GO:0006310">
    <property type="term" value="P:DNA recombination"/>
    <property type="evidence" value="ECO:0007669"/>
    <property type="project" value="UniProtKB-KW"/>
</dbReference>
<evidence type="ECO:0000256" key="8">
    <source>
        <dbReference type="ARBA" id="ARBA00022932"/>
    </source>
</evidence>
<accession>A0AB40BIQ1</accession>
<dbReference type="GO" id="GO:0046872">
    <property type="term" value="F:metal ion binding"/>
    <property type="evidence" value="ECO:0007669"/>
    <property type="project" value="UniProtKB-KW"/>
</dbReference>
<proteinExistence type="predicted"/>
<keyword evidence="10" id="KW-1185">Reference proteome</keyword>
<dbReference type="GO" id="GO:0015074">
    <property type="term" value="P:DNA integration"/>
    <property type="evidence" value="ECO:0007669"/>
    <property type="project" value="UniProtKB-KW"/>
</dbReference>
<dbReference type="GO" id="GO:0004519">
    <property type="term" value="F:endonuclease activity"/>
    <property type="evidence" value="ECO:0007669"/>
    <property type="project" value="UniProtKB-KW"/>
</dbReference>
<dbReference type="RefSeq" id="XP_039127131.1">
    <property type="nucleotide sequence ID" value="XM_039271197.1"/>
</dbReference>
<keyword evidence="1" id="KW-0540">Nuclease</keyword>
<evidence type="ECO:0000256" key="5">
    <source>
        <dbReference type="ARBA" id="ARBA00022842"/>
    </source>
</evidence>
<gene>
    <name evidence="11" type="primary">LOC120263336</name>
</gene>
<evidence type="ECO:0000256" key="2">
    <source>
        <dbReference type="ARBA" id="ARBA00022723"/>
    </source>
</evidence>
<keyword evidence="6" id="KW-0229">DNA integration</keyword>
<keyword evidence="9" id="KW-0233">DNA recombination</keyword>
<dbReference type="InterPro" id="IPR039537">
    <property type="entry name" value="Retrotran_Ty1/copia-like"/>
</dbReference>
<keyword evidence="8" id="KW-0548">Nucleotidyltransferase</keyword>
<protein>
    <submittedName>
        <fullName evidence="11">Uncharacterized protein LOC120263336</fullName>
    </submittedName>
</protein>
<dbReference type="PANTHER" id="PTHR42648:SF11">
    <property type="entry name" value="TRANSPOSON TY4-P GAG-POL POLYPROTEIN"/>
    <property type="match status" value="1"/>
</dbReference>
<evidence type="ECO:0000256" key="1">
    <source>
        <dbReference type="ARBA" id="ARBA00022722"/>
    </source>
</evidence>
<dbReference type="GeneID" id="120263336"/>
<evidence type="ECO:0000313" key="11">
    <source>
        <dbReference type="RefSeq" id="XP_039127131.1"/>
    </source>
</evidence>
<evidence type="ECO:0000256" key="7">
    <source>
        <dbReference type="ARBA" id="ARBA00022918"/>
    </source>
</evidence>
<organism evidence="10 11">
    <name type="scientific">Dioscorea cayennensis subsp. rotundata</name>
    <name type="common">White Guinea yam</name>
    <name type="synonym">Dioscorea rotundata</name>
    <dbReference type="NCBI Taxonomy" id="55577"/>
    <lineage>
        <taxon>Eukaryota</taxon>
        <taxon>Viridiplantae</taxon>
        <taxon>Streptophyta</taxon>
        <taxon>Embryophyta</taxon>
        <taxon>Tracheophyta</taxon>
        <taxon>Spermatophyta</taxon>
        <taxon>Magnoliopsida</taxon>
        <taxon>Liliopsida</taxon>
        <taxon>Dioscoreales</taxon>
        <taxon>Dioscoreaceae</taxon>
        <taxon>Dioscorea</taxon>
    </lineage>
</organism>
<keyword evidence="7" id="KW-0695">RNA-directed DNA polymerase</keyword>
<keyword evidence="2" id="KW-0479">Metal-binding</keyword>
<evidence type="ECO:0000256" key="4">
    <source>
        <dbReference type="ARBA" id="ARBA00022801"/>
    </source>
</evidence>
<evidence type="ECO:0000256" key="9">
    <source>
        <dbReference type="ARBA" id="ARBA00023172"/>
    </source>
</evidence>
<evidence type="ECO:0000256" key="6">
    <source>
        <dbReference type="ARBA" id="ARBA00022908"/>
    </source>
</evidence>
<evidence type="ECO:0000313" key="10">
    <source>
        <dbReference type="Proteomes" id="UP001515500"/>
    </source>
</evidence>
<dbReference type="InterPro" id="IPR012337">
    <property type="entry name" value="RNaseH-like_sf"/>
</dbReference>
<dbReference type="GO" id="GO:0016787">
    <property type="term" value="F:hydrolase activity"/>
    <property type="evidence" value="ECO:0007669"/>
    <property type="project" value="UniProtKB-KW"/>
</dbReference>
<keyword evidence="8" id="KW-0808">Transferase</keyword>
<name>A0AB40BIQ1_DIOCR</name>
<dbReference type="GO" id="GO:0003676">
    <property type="term" value="F:nucleic acid binding"/>
    <property type="evidence" value="ECO:0007669"/>
    <property type="project" value="InterPro"/>
</dbReference>
<dbReference type="SUPFAM" id="SSF53098">
    <property type="entry name" value="Ribonuclease H-like"/>
    <property type="match status" value="1"/>
</dbReference>
<dbReference type="Proteomes" id="UP001515500">
    <property type="component" value="Chromosome 6"/>
</dbReference>